<dbReference type="InterPro" id="IPR027417">
    <property type="entry name" value="P-loop_NTPase"/>
</dbReference>
<protein>
    <submittedName>
        <fullName evidence="1">Uncharacterized protein</fullName>
    </submittedName>
</protein>
<dbReference type="RefSeq" id="WP_148577312.1">
    <property type="nucleotide sequence ID" value="NZ_JAVEUW010000025.1"/>
</dbReference>
<comment type="caution">
    <text evidence="1">The sequence shown here is derived from an EMBL/GenBank/DDBJ whole genome shotgun (WGS) entry which is preliminary data.</text>
</comment>
<accession>A0A6C2D908</accession>
<dbReference type="SUPFAM" id="SSF52540">
    <property type="entry name" value="P-loop containing nucleoside triphosphate hydrolases"/>
    <property type="match status" value="1"/>
</dbReference>
<proteinExistence type="predicted"/>
<dbReference type="OrthoDB" id="9042330at2"/>
<evidence type="ECO:0000313" key="1">
    <source>
        <dbReference type="EMBL" id="TYC62222.1"/>
    </source>
</evidence>
<gene>
    <name evidence="1" type="ORF">ETQ85_01325</name>
</gene>
<name>A0A6C2D908_9RHOO</name>
<keyword evidence="2" id="KW-1185">Reference proteome</keyword>
<sequence length="1388" mass="150026">MEDSYDRYQAHNSRRQPNPWFDLLPLAGGTLVRMSSSLNDLPDPFSNPCELAGDPARQAVASIRGIVYQIWWSIDAWLRLRSPDEVIFLEGAEDLDRITSSGAIAGQIKHEAEGLSLNNKRSHEALENFWTLSLRESTRRIDFHYITTASAALERDAQFEGVAGLEAWRIAQTDAEMAARIQAYLVPKLASTSALRAFLTSATSEQVQERLIRRVHWFLDQPGVDSVKQSVDDRLVVRLNHANVTLSYVGTVRDRLHAFACDVLVRPESARRRLGLADLLREIDAATTEHVPVPAMQYQQFQRALQAGAFDLGAALLRAMRLPLPQAPAPLLNRTSLVEHVRLRMTERKAVLLTGTIYKGKTTIAQLVANALCPDAWWFPVASRSGVDTDNLLKAIAASIADESTPSLVVVDNIDLSPSANAAYGQALALLVSRATRSGRGLLLTARGESGEAAQLSDFVGIEAIDVPELSVEEIQQHCLTNGCPEGFSQAWAAFISSTTGGHPKLVQVRIAELGTKGWPAPTPADITSTSLAITTAKQVARRMLSETVSPETAAFVYTAAEATFPLTRPMLLSLTRAVGGIMNGGDVIDSLQGKWLELPLVGRLSVTPMLKGSAAEVWPLDRRQLAHSHIYDAIAGVRSLNVADAAALLFHAYIAHDASRLAHCARNLETIGEETISAAVFQQLVWLPYVSLSEGQRFFEPKPFVSAMLRQLQFSVANQVDSESLLTILARWSDEVRQIPEQEPRAALEVMRCYKLLINRNPRVPLRSKLAAIGTLSKLRGEAADVAEEYGFRFIAQSNGALDGIPASATSSQFYLSLQAPSIRGLKDLAEVLDWLELDSDAEERQAFEAVLHWPLVNSCGAFVHGAWASRHSGETEWAPTVALLSRANAIARRFGLVQFGSEVAKATSIVQCEHLHDHAAAMQTLADAASAFGETATIREQRVNALYQVNDDVGALAVWDSLISDPEATTAIDAFAFRRAGICACRLQRWPLAERYFLAGSAVPAEYRLAITRFGLVVDASHVAALAGAPQRAARMLSDMLAELPAAAWEDGHDDWEALLRVVNSTFNLIEAISKQEDISTLSLPFGKASEPGLSFGASQPNQALRTQLAIARAGLLASQLGDVSPVYRVQLEAVRTSNFPLVRFIVAKALLAFEFNAGAGAGFVSALAAFERAFNTLASLPDRQQTIQSDGGDTPPTQSKLNVEGWFAVFAAGAICCDGPVQAVTAWHDEALHTWGAGSPVVTALADMSRGLALSNQAARDVACGRVERSIGETFGAALALMRGPTLGPEETFRIQVLLASATVCFSEGLVLQVTFGRAVARRFTSVWKKLASSPFLLVSPRTSVPALLASISAVEQGIGSIRVLLTAAAQAVGATLGEVGTRLE</sequence>
<organism evidence="1 2">
    <name type="scientific">Zoogloea oleivorans</name>
    <dbReference type="NCBI Taxonomy" id="1552750"/>
    <lineage>
        <taxon>Bacteria</taxon>
        <taxon>Pseudomonadati</taxon>
        <taxon>Pseudomonadota</taxon>
        <taxon>Betaproteobacteria</taxon>
        <taxon>Rhodocyclales</taxon>
        <taxon>Zoogloeaceae</taxon>
        <taxon>Zoogloea</taxon>
    </lineage>
</organism>
<evidence type="ECO:0000313" key="2">
    <source>
        <dbReference type="Proteomes" id="UP000389128"/>
    </source>
</evidence>
<dbReference type="EMBL" id="SDKK01000001">
    <property type="protein sequence ID" value="TYC62222.1"/>
    <property type="molecule type" value="Genomic_DNA"/>
</dbReference>
<reference evidence="1 2" key="1">
    <citation type="submission" date="2019-01" db="EMBL/GenBank/DDBJ databases">
        <title>Zoogloea oleivorans genome sequencing and assembly.</title>
        <authorList>
            <person name="Tancsics A."/>
            <person name="Farkas M."/>
            <person name="Kriszt B."/>
            <person name="Maroti G."/>
            <person name="Horvath B."/>
        </authorList>
    </citation>
    <scope>NUCLEOTIDE SEQUENCE [LARGE SCALE GENOMIC DNA]</scope>
    <source>
        <strain evidence="1 2">Buc</strain>
    </source>
</reference>
<dbReference type="Proteomes" id="UP000389128">
    <property type="component" value="Unassembled WGS sequence"/>
</dbReference>